<accession>A0A6M3M7K2</accession>
<dbReference type="EMBL" id="MT143707">
    <property type="protein sequence ID" value="QJB01276.1"/>
    <property type="molecule type" value="Genomic_DNA"/>
</dbReference>
<protein>
    <submittedName>
        <fullName evidence="2">Uncharacterized protein</fullName>
    </submittedName>
</protein>
<proteinExistence type="predicted"/>
<reference evidence="2" key="1">
    <citation type="submission" date="2020-03" db="EMBL/GenBank/DDBJ databases">
        <title>The deep terrestrial virosphere.</title>
        <authorList>
            <person name="Holmfeldt K."/>
            <person name="Nilsson E."/>
            <person name="Simone D."/>
            <person name="Lopez-Fernandez M."/>
            <person name="Wu X."/>
            <person name="de Brujin I."/>
            <person name="Lundin D."/>
            <person name="Andersson A."/>
            <person name="Bertilsson S."/>
            <person name="Dopson M."/>
        </authorList>
    </citation>
    <scope>NUCLEOTIDE SEQUENCE</scope>
    <source>
        <strain evidence="2">MM171A00115</strain>
        <strain evidence="3">MM171B00172</strain>
    </source>
</reference>
<evidence type="ECO:0000313" key="2">
    <source>
        <dbReference type="EMBL" id="QJB01276.1"/>
    </source>
</evidence>
<gene>
    <name evidence="2" type="ORF">MM171A00115_0029</name>
    <name evidence="3" type="ORF">MM171B00172_0002</name>
</gene>
<evidence type="ECO:0000256" key="1">
    <source>
        <dbReference type="SAM" id="Phobius"/>
    </source>
</evidence>
<name>A0A6M3M7K2_9ZZZZ</name>
<organism evidence="2">
    <name type="scientific">viral metagenome</name>
    <dbReference type="NCBI Taxonomy" id="1070528"/>
    <lineage>
        <taxon>unclassified sequences</taxon>
        <taxon>metagenomes</taxon>
        <taxon>organismal metagenomes</taxon>
    </lineage>
</organism>
<evidence type="ECO:0000313" key="3">
    <source>
        <dbReference type="EMBL" id="QJB04760.1"/>
    </source>
</evidence>
<dbReference type="EMBL" id="MT143890">
    <property type="protein sequence ID" value="QJB04760.1"/>
    <property type="molecule type" value="Genomic_DNA"/>
</dbReference>
<keyword evidence="1" id="KW-0472">Membrane</keyword>
<keyword evidence="1" id="KW-0812">Transmembrane</keyword>
<keyword evidence="1" id="KW-1133">Transmembrane helix</keyword>
<sequence>MPSLCLVNTKNGAVWTRLSPSSRIEGLWSGNSREGDMMNITEQNGSAVLAERIMAFGSTVVALCGVGIAPVTAVALVLCAAVVLSKV</sequence>
<dbReference type="AlphaFoldDB" id="A0A6M3M7K2"/>
<feature type="transmembrane region" description="Helical" evidence="1">
    <location>
        <begin position="60"/>
        <end position="84"/>
    </location>
</feature>